<reference evidence="2" key="1">
    <citation type="submission" date="2019-10" db="EMBL/GenBank/DDBJ databases">
        <title>The sequence and de novo assembly of the wild yak genome.</title>
        <authorList>
            <person name="Liu Y."/>
        </authorList>
    </citation>
    <scope>NUCLEOTIDE SEQUENCE [LARGE SCALE GENOMIC DNA]</scope>
    <source>
        <strain evidence="2">WY2019</strain>
    </source>
</reference>
<evidence type="ECO:0000313" key="2">
    <source>
        <dbReference type="EMBL" id="MXQ92527.1"/>
    </source>
</evidence>
<keyword evidence="3" id="KW-1185">Reference proteome</keyword>
<feature type="compositionally biased region" description="Basic and acidic residues" evidence="1">
    <location>
        <begin position="34"/>
        <end position="50"/>
    </location>
</feature>
<dbReference type="Proteomes" id="UP000322234">
    <property type="component" value="Unassembled WGS sequence"/>
</dbReference>
<protein>
    <submittedName>
        <fullName evidence="2">Uncharacterized protein</fullName>
    </submittedName>
</protein>
<evidence type="ECO:0000313" key="3">
    <source>
        <dbReference type="Proteomes" id="UP000322234"/>
    </source>
</evidence>
<feature type="region of interest" description="Disordered" evidence="1">
    <location>
        <begin position="102"/>
        <end position="134"/>
    </location>
</feature>
<feature type="region of interest" description="Disordered" evidence="1">
    <location>
        <begin position="1"/>
        <end position="59"/>
    </location>
</feature>
<name>A0A6B0RUR9_9CETA</name>
<dbReference type="AlphaFoldDB" id="A0A6B0RUR9"/>
<evidence type="ECO:0000256" key="1">
    <source>
        <dbReference type="SAM" id="MobiDB-lite"/>
    </source>
</evidence>
<sequence>MEEEKVTQGWGAGFSITHGGSKKDPGSQSCGSGGRKDTEARRAESIRENKAPTASDAIAIDRSGAPRDFVFMLWVLQTPEPWTPALSVHVEWASIEEMGQKLKRFPSPGPAGKEDALQGPNRKPPPAKPHPDFPSQVFVTPPSWHLVIRFRLAIWSSVVSFLSPGRRTWSLLGKQYRNEMLWDLSVVWSDLGCSLEKVFPAF</sequence>
<dbReference type="EMBL" id="VBQZ03000083">
    <property type="protein sequence ID" value="MXQ92527.1"/>
    <property type="molecule type" value="Genomic_DNA"/>
</dbReference>
<proteinExistence type="predicted"/>
<accession>A0A6B0RUR9</accession>
<gene>
    <name evidence="2" type="ORF">E5288_WYG000979</name>
</gene>
<organism evidence="2 3">
    <name type="scientific">Bos mutus</name>
    <name type="common">wild yak</name>
    <dbReference type="NCBI Taxonomy" id="72004"/>
    <lineage>
        <taxon>Eukaryota</taxon>
        <taxon>Metazoa</taxon>
        <taxon>Chordata</taxon>
        <taxon>Craniata</taxon>
        <taxon>Vertebrata</taxon>
        <taxon>Euteleostomi</taxon>
        <taxon>Mammalia</taxon>
        <taxon>Eutheria</taxon>
        <taxon>Laurasiatheria</taxon>
        <taxon>Artiodactyla</taxon>
        <taxon>Ruminantia</taxon>
        <taxon>Pecora</taxon>
        <taxon>Bovidae</taxon>
        <taxon>Bovinae</taxon>
        <taxon>Bos</taxon>
    </lineage>
</organism>
<comment type="caution">
    <text evidence="2">The sequence shown here is derived from an EMBL/GenBank/DDBJ whole genome shotgun (WGS) entry which is preliminary data.</text>
</comment>